<dbReference type="Pfam" id="PF13102">
    <property type="entry name" value="Phage_int_SAM_5"/>
    <property type="match status" value="1"/>
</dbReference>
<evidence type="ECO:0000256" key="1">
    <source>
        <dbReference type="ARBA" id="ARBA00008857"/>
    </source>
</evidence>
<evidence type="ECO:0000259" key="4">
    <source>
        <dbReference type="PROSITE" id="PS51898"/>
    </source>
</evidence>
<evidence type="ECO:0000313" key="5">
    <source>
        <dbReference type="EMBL" id="MDO1444687.1"/>
    </source>
</evidence>
<evidence type="ECO:0000256" key="3">
    <source>
        <dbReference type="ARBA" id="ARBA00023172"/>
    </source>
</evidence>
<dbReference type="InterPro" id="IPR011010">
    <property type="entry name" value="DNA_brk_join_enz"/>
</dbReference>
<protein>
    <submittedName>
        <fullName evidence="5">Site-specific integrase</fullName>
    </submittedName>
</protein>
<dbReference type="InterPro" id="IPR050090">
    <property type="entry name" value="Tyrosine_recombinase_XerCD"/>
</dbReference>
<dbReference type="Gene3D" id="1.10.150.130">
    <property type="match status" value="1"/>
</dbReference>
<dbReference type="PANTHER" id="PTHR30349:SF64">
    <property type="entry name" value="PROPHAGE INTEGRASE INTD-RELATED"/>
    <property type="match status" value="1"/>
</dbReference>
<dbReference type="InterPro" id="IPR025269">
    <property type="entry name" value="SAM-like_dom"/>
</dbReference>
<dbReference type="RefSeq" id="WP_302035491.1">
    <property type="nucleotide sequence ID" value="NZ_JAUKPO010000001.1"/>
</dbReference>
<evidence type="ECO:0000256" key="2">
    <source>
        <dbReference type="ARBA" id="ARBA00023125"/>
    </source>
</evidence>
<name>A0ABT8R1L5_9BACT</name>
<comment type="similarity">
    <text evidence="1">Belongs to the 'phage' integrase family.</text>
</comment>
<keyword evidence="3" id="KW-0233">DNA recombination</keyword>
<reference evidence="5" key="1">
    <citation type="submission" date="2023-07" db="EMBL/GenBank/DDBJ databases">
        <title>The genome sequence of Rhodocytophaga aerolata KACC 12507.</title>
        <authorList>
            <person name="Zhang X."/>
        </authorList>
    </citation>
    <scope>NUCLEOTIDE SEQUENCE</scope>
    <source>
        <strain evidence="5">KACC 12507</strain>
    </source>
</reference>
<dbReference type="SUPFAM" id="SSF56349">
    <property type="entry name" value="DNA breaking-rejoining enzymes"/>
    <property type="match status" value="1"/>
</dbReference>
<accession>A0ABT8R1L5</accession>
<dbReference type="InterPro" id="IPR035386">
    <property type="entry name" value="Arm-DNA-bind_5"/>
</dbReference>
<dbReference type="Pfam" id="PF17293">
    <property type="entry name" value="Arm-DNA-bind_5"/>
    <property type="match status" value="1"/>
</dbReference>
<dbReference type="Pfam" id="PF00589">
    <property type="entry name" value="Phage_integrase"/>
    <property type="match status" value="1"/>
</dbReference>
<evidence type="ECO:0000313" key="6">
    <source>
        <dbReference type="Proteomes" id="UP001168528"/>
    </source>
</evidence>
<dbReference type="EMBL" id="JAUKPO010000001">
    <property type="protein sequence ID" value="MDO1444687.1"/>
    <property type="molecule type" value="Genomic_DNA"/>
</dbReference>
<dbReference type="InterPro" id="IPR002104">
    <property type="entry name" value="Integrase_catalytic"/>
</dbReference>
<dbReference type="PROSITE" id="PS51898">
    <property type="entry name" value="TYR_RECOMBINASE"/>
    <property type="match status" value="1"/>
</dbReference>
<dbReference type="PANTHER" id="PTHR30349">
    <property type="entry name" value="PHAGE INTEGRASE-RELATED"/>
    <property type="match status" value="1"/>
</dbReference>
<organism evidence="5 6">
    <name type="scientific">Rhodocytophaga aerolata</name>
    <dbReference type="NCBI Taxonomy" id="455078"/>
    <lineage>
        <taxon>Bacteria</taxon>
        <taxon>Pseudomonadati</taxon>
        <taxon>Bacteroidota</taxon>
        <taxon>Cytophagia</taxon>
        <taxon>Cytophagales</taxon>
        <taxon>Rhodocytophagaceae</taxon>
        <taxon>Rhodocytophaga</taxon>
    </lineage>
</organism>
<keyword evidence="2" id="KW-0238">DNA-binding</keyword>
<gene>
    <name evidence="5" type="ORF">Q0590_00415</name>
</gene>
<feature type="domain" description="Tyr recombinase" evidence="4">
    <location>
        <begin position="204"/>
        <end position="393"/>
    </location>
</feature>
<dbReference type="InterPro" id="IPR013762">
    <property type="entry name" value="Integrase-like_cat_sf"/>
</dbReference>
<dbReference type="CDD" id="cd01185">
    <property type="entry name" value="INTN1_C_like"/>
    <property type="match status" value="1"/>
</dbReference>
<dbReference type="InterPro" id="IPR010998">
    <property type="entry name" value="Integrase_recombinase_N"/>
</dbReference>
<keyword evidence="6" id="KW-1185">Reference proteome</keyword>
<dbReference type="Proteomes" id="UP001168528">
    <property type="component" value="Unassembled WGS sequence"/>
</dbReference>
<dbReference type="Gene3D" id="1.10.443.10">
    <property type="entry name" value="Intergrase catalytic core"/>
    <property type="match status" value="1"/>
</dbReference>
<sequence length="398" mass="45884">MSVSAKLYCKKSRVKPDGTAPIYIVLRINSKPKLILTGRYINPNNFDNNSGRVTRGDANIMKLNAYLGAKLALIEKIIIDFQHEGRAITHDGIISAYESDGKLLFVDFCRQELEASKSTIVYTYYKTTKYQLEKLDNYHPGLTIQQLNFDFLQKYQYYLVEKGNEPNTMKSDFVMIRKFLNIAIKKGLTKNYPFKDFEIPSEEAVKEYLTLKEVESLHNLYDSNTLSEKLQNTLFYFLVACYTGLRFSDVGRLNALYLKQTGNRYFISMQMKKTRKPVEIPLSNRVVRLMLKRAGVEHTPALAEVDLLGNNGIFSRKLKQSNSRVNNDVREVIAMQKINKYISFHCSRHSFAINSLILGISLEVISNILGHTQLKTTQIYAKVVNELKVKQMEKWDFD</sequence>
<comment type="caution">
    <text evidence="5">The sequence shown here is derived from an EMBL/GenBank/DDBJ whole genome shotgun (WGS) entry which is preliminary data.</text>
</comment>
<proteinExistence type="inferred from homology"/>